<comment type="similarity">
    <text evidence="3">Belongs to the AB hydrolase superfamily. MenH family.</text>
</comment>
<comment type="subunit">
    <text evidence="3">Monomer.</text>
</comment>
<comment type="pathway">
    <text evidence="3">Quinol/quinone metabolism; menaquinone biosynthesis.</text>
</comment>
<sequence length="273" mass="30762">MRIVVDDISYYIHVIGQGKPLVCFHGFSESGNTWDGIEIPGYAMYRLDFIGHGQSDKPLDTQIYQLPQLLRQLHIVIQAAVGASYSLMGYSMGARIALLYALQYQHDIEALILESGSVGIQDPSARKLRFLQDEALAKKIVRNGRAWFRDTWSALPIFKTQQTLPLSVQDSIRRRRFHNEPYALHHTLMGSGQGCMPYVGHRLDEIMCPSLYISGALDEKYSSLGEEVFKKAHSFSTALIQNVGHNTHLERPREFERIVAQFLHATTGPSNGS</sequence>
<reference evidence="5 6" key="1">
    <citation type="submission" date="2014-07" db="EMBL/GenBank/DDBJ databases">
        <authorList>
            <person name="McCorrison J."/>
            <person name="Sanka R."/>
            <person name="Torralba M."/>
            <person name="Gillis M."/>
            <person name="Haft D.H."/>
            <person name="Methe B."/>
            <person name="Sutton G."/>
            <person name="Nelson K.E."/>
        </authorList>
    </citation>
    <scope>NUCLEOTIDE SEQUENCE [LARGE SCALE GENOMIC DNA]</scope>
    <source>
        <strain evidence="5 6">DNF00314</strain>
    </source>
</reference>
<evidence type="ECO:0000313" key="5">
    <source>
        <dbReference type="EMBL" id="KGF46516.1"/>
    </source>
</evidence>
<dbReference type="Proteomes" id="UP000029628">
    <property type="component" value="Unassembled WGS sequence"/>
</dbReference>
<dbReference type="Pfam" id="PF00561">
    <property type="entry name" value="Abhydrolase_1"/>
    <property type="match status" value="1"/>
</dbReference>
<dbReference type="EMBL" id="JRNT01000037">
    <property type="protein sequence ID" value="KGF46516.1"/>
    <property type="molecule type" value="Genomic_DNA"/>
</dbReference>
<dbReference type="SUPFAM" id="SSF53474">
    <property type="entry name" value="alpha/beta-Hydrolases"/>
    <property type="match status" value="1"/>
</dbReference>
<feature type="domain" description="AB hydrolase-1" evidence="4">
    <location>
        <begin position="19"/>
        <end position="170"/>
    </location>
</feature>
<dbReference type="eggNOG" id="COG0596">
    <property type="taxonomic scope" value="Bacteria"/>
</dbReference>
<protein>
    <recommendedName>
        <fullName evidence="3">Putative 2-succinyl-6-hydroxy-2,4-cyclohexadiene-1-carboxylate synthase</fullName>
        <shortName evidence="3">SHCHC synthase</shortName>
        <ecNumber evidence="3">4.2.99.20</ecNumber>
    </recommendedName>
</protein>
<name>A0A096AIV4_9FIRM</name>
<evidence type="ECO:0000256" key="2">
    <source>
        <dbReference type="ARBA" id="ARBA00023239"/>
    </source>
</evidence>
<evidence type="ECO:0000313" key="6">
    <source>
        <dbReference type="Proteomes" id="UP000029628"/>
    </source>
</evidence>
<evidence type="ECO:0000256" key="1">
    <source>
        <dbReference type="ARBA" id="ARBA00022428"/>
    </source>
</evidence>
<keyword evidence="2 3" id="KW-0456">Lyase</keyword>
<dbReference type="HAMAP" id="MF_01660">
    <property type="entry name" value="MenH"/>
    <property type="match status" value="1"/>
</dbReference>
<dbReference type="NCBIfam" id="TIGR03695">
    <property type="entry name" value="menH_SHCHC"/>
    <property type="match status" value="1"/>
</dbReference>
<dbReference type="PANTHER" id="PTHR42916:SF1">
    <property type="entry name" value="PROTEIN PHYLLO, CHLOROPLASTIC"/>
    <property type="match status" value="1"/>
</dbReference>
<organism evidence="5 6">
    <name type="scientific">Veillonella montpellierensis DNF00314</name>
    <dbReference type="NCBI Taxonomy" id="1401067"/>
    <lineage>
        <taxon>Bacteria</taxon>
        <taxon>Bacillati</taxon>
        <taxon>Bacillota</taxon>
        <taxon>Negativicutes</taxon>
        <taxon>Veillonellales</taxon>
        <taxon>Veillonellaceae</taxon>
        <taxon>Veillonella</taxon>
    </lineage>
</organism>
<keyword evidence="6" id="KW-1185">Reference proteome</keyword>
<dbReference type="InterPro" id="IPR000073">
    <property type="entry name" value="AB_hydrolase_1"/>
</dbReference>
<dbReference type="InterPro" id="IPR022485">
    <property type="entry name" value="SHCHC_synthase_MenH"/>
</dbReference>
<dbReference type="GO" id="GO:0009234">
    <property type="term" value="P:menaquinone biosynthetic process"/>
    <property type="evidence" value="ECO:0007669"/>
    <property type="project" value="UniProtKB-UniRule"/>
</dbReference>
<comment type="pathway">
    <text evidence="3">Quinol/quinone metabolism; 1,4-dihydroxy-2-naphthoate biosynthesis; 1,4-dihydroxy-2-naphthoate from chorismate: step 3/7.</text>
</comment>
<dbReference type="AlphaFoldDB" id="A0A096AIV4"/>
<dbReference type="PANTHER" id="PTHR42916">
    <property type="entry name" value="2-SUCCINYL-5-ENOLPYRUVYL-6-HYDROXY-3-CYCLOHEXENE-1-CARBOXYLATE SYNTHASE"/>
    <property type="match status" value="1"/>
</dbReference>
<dbReference type="UniPathway" id="UPA00079"/>
<accession>A0A096AIV4</accession>
<comment type="function">
    <text evidence="3">Catalyzes a proton abstraction reaction that results in 2,5-elimination of pyruvate from 2-succinyl-5-enolpyruvyl-6-hydroxy-3-cyclohexene-1-carboxylate (SEPHCHC) and the formation of 2-succinyl-6-hydroxy-2,4-cyclohexadiene-1-carboxylate (SHCHC).</text>
</comment>
<evidence type="ECO:0000259" key="4">
    <source>
        <dbReference type="Pfam" id="PF00561"/>
    </source>
</evidence>
<comment type="caution">
    <text evidence="5">The sequence shown here is derived from an EMBL/GenBank/DDBJ whole genome shotgun (WGS) entry which is preliminary data.</text>
</comment>
<proteinExistence type="inferred from homology"/>
<dbReference type="RefSeq" id="WP_038153143.1">
    <property type="nucleotide sequence ID" value="NZ_JRNT01000037.1"/>
</dbReference>
<dbReference type="UniPathway" id="UPA01057">
    <property type="reaction ID" value="UER00900"/>
</dbReference>
<keyword evidence="1 3" id="KW-0474">Menaquinone biosynthesis</keyword>
<dbReference type="EC" id="4.2.99.20" evidence="3"/>
<dbReference type="InterPro" id="IPR029058">
    <property type="entry name" value="AB_hydrolase_fold"/>
</dbReference>
<gene>
    <name evidence="3" type="primary">menH</name>
    <name evidence="5" type="ORF">HMPREF0872_08075</name>
</gene>
<dbReference type="GO" id="GO:0070205">
    <property type="term" value="F:2-succinyl-6-hydroxy-2,4-cyclohexadiene-1-carboxylate synthase activity"/>
    <property type="evidence" value="ECO:0007669"/>
    <property type="project" value="UniProtKB-UniRule"/>
</dbReference>
<dbReference type="Gene3D" id="3.40.50.1820">
    <property type="entry name" value="alpha/beta hydrolase"/>
    <property type="match status" value="1"/>
</dbReference>
<evidence type="ECO:0000256" key="3">
    <source>
        <dbReference type="HAMAP-Rule" id="MF_01660"/>
    </source>
</evidence>
<comment type="catalytic activity">
    <reaction evidence="3">
        <text>5-enolpyruvoyl-6-hydroxy-2-succinyl-cyclohex-3-ene-1-carboxylate = (1R,6R)-6-hydroxy-2-succinyl-cyclohexa-2,4-diene-1-carboxylate + pyruvate</text>
        <dbReference type="Rhea" id="RHEA:25597"/>
        <dbReference type="ChEBI" id="CHEBI:15361"/>
        <dbReference type="ChEBI" id="CHEBI:58689"/>
        <dbReference type="ChEBI" id="CHEBI:58818"/>
        <dbReference type="EC" id="4.2.99.20"/>
    </reaction>
</comment>